<sequence>MHSYSRMIKSSLFSLFKRNTTKNTDDIQNASSAIAVFSRFTQQEPQPEFPIQLLLLQHSDDPLQRGKDLIAQCQRAARRKEERHLDELSEPLLQLHSPTARRAKRSALQHRFPKHPEHDKDWSVAVVSVGSDFSKKNCARLKKRNKASLSKTSLSNDYTIILNV</sequence>
<evidence type="ECO:0000313" key="1">
    <source>
        <dbReference type="EMBL" id="KAF0029701.1"/>
    </source>
</evidence>
<dbReference type="EMBL" id="VEVO01000016">
    <property type="protein sequence ID" value="KAF0029701.1"/>
    <property type="molecule type" value="Genomic_DNA"/>
</dbReference>
<comment type="caution">
    <text evidence="1">The sequence shown here is derived from an EMBL/GenBank/DDBJ whole genome shotgun (WGS) entry which is preliminary data.</text>
</comment>
<evidence type="ECO:0000313" key="2">
    <source>
        <dbReference type="Proteomes" id="UP000438429"/>
    </source>
</evidence>
<name>A0A6A4SEX4_SCOMX</name>
<protein>
    <submittedName>
        <fullName evidence="1">Uncharacterized protein</fullName>
    </submittedName>
</protein>
<gene>
    <name evidence="1" type="ORF">F2P81_018806</name>
</gene>
<proteinExistence type="predicted"/>
<reference evidence="1 2" key="1">
    <citation type="submission" date="2019-06" db="EMBL/GenBank/DDBJ databases">
        <title>Draft genomes of female and male turbot (Scophthalmus maximus).</title>
        <authorList>
            <person name="Xu H."/>
            <person name="Xu X.-W."/>
            <person name="Shao C."/>
            <person name="Chen S."/>
        </authorList>
    </citation>
    <scope>NUCLEOTIDE SEQUENCE [LARGE SCALE GENOMIC DNA]</scope>
    <source>
        <strain evidence="1">Ysfricsl-2016a</strain>
        <tissue evidence="1">Blood</tissue>
    </source>
</reference>
<dbReference type="Proteomes" id="UP000438429">
    <property type="component" value="Unassembled WGS sequence"/>
</dbReference>
<organism evidence="1 2">
    <name type="scientific">Scophthalmus maximus</name>
    <name type="common">Turbot</name>
    <name type="synonym">Psetta maxima</name>
    <dbReference type="NCBI Taxonomy" id="52904"/>
    <lineage>
        <taxon>Eukaryota</taxon>
        <taxon>Metazoa</taxon>
        <taxon>Chordata</taxon>
        <taxon>Craniata</taxon>
        <taxon>Vertebrata</taxon>
        <taxon>Euteleostomi</taxon>
        <taxon>Actinopterygii</taxon>
        <taxon>Neopterygii</taxon>
        <taxon>Teleostei</taxon>
        <taxon>Neoteleostei</taxon>
        <taxon>Acanthomorphata</taxon>
        <taxon>Carangaria</taxon>
        <taxon>Pleuronectiformes</taxon>
        <taxon>Pleuronectoidei</taxon>
        <taxon>Scophthalmidae</taxon>
        <taxon>Scophthalmus</taxon>
    </lineage>
</organism>
<accession>A0A6A4SEX4</accession>
<dbReference type="AlphaFoldDB" id="A0A6A4SEX4"/>